<evidence type="ECO:0000313" key="1">
    <source>
        <dbReference type="EMBL" id="MQX52924.1"/>
    </source>
</evidence>
<dbReference type="EMBL" id="WIRE01000001">
    <property type="protein sequence ID" value="MQX52924.1"/>
    <property type="molecule type" value="Genomic_DNA"/>
</dbReference>
<sequence length="140" mass="16228">MRRWLWFMAALLVSGCSSLDRYDRYAESIELECDTVAHEFIFSVGSNSISLEGIIVPIIPSERNHWALFRFSQACPAVYVDNMQMQFEKTSGGHCYYHQEYKGRLSEEQEFRVEASGCSPKKVKSKRKTNWLYLPFPVAV</sequence>
<keyword evidence="2" id="KW-1185">Reference proteome</keyword>
<evidence type="ECO:0008006" key="3">
    <source>
        <dbReference type="Google" id="ProtNLM"/>
    </source>
</evidence>
<name>A0A6N7LUN7_9GAMM</name>
<comment type="caution">
    <text evidence="1">The sequence shown here is derived from an EMBL/GenBank/DDBJ whole genome shotgun (WGS) entry which is preliminary data.</text>
</comment>
<dbReference type="PROSITE" id="PS51257">
    <property type="entry name" value="PROKAR_LIPOPROTEIN"/>
    <property type="match status" value="1"/>
</dbReference>
<gene>
    <name evidence="1" type="ORF">GFN93_06655</name>
</gene>
<dbReference type="RefSeq" id="WP_153499944.1">
    <property type="nucleotide sequence ID" value="NZ_WIRE01000001.1"/>
</dbReference>
<dbReference type="Proteomes" id="UP000469421">
    <property type="component" value="Unassembled WGS sequence"/>
</dbReference>
<protein>
    <recommendedName>
        <fullName evidence="3">Lipoprotein</fullName>
    </recommendedName>
</protein>
<accession>A0A6N7LUN7</accession>
<proteinExistence type="predicted"/>
<evidence type="ECO:0000313" key="2">
    <source>
        <dbReference type="Proteomes" id="UP000469421"/>
    </source>
</evidence>
<dbReference type="AlphaFoldDB" id="A0A6N7LUN7"/>
<reference evidence="1 2" key="1">
    <citation type="submission" date="2019-10" db="EMBL/GenBank/DDBJ databases">
        <title>Alcanivorax sp.PA15-N-34 draft genome sequence.</title>
        <authorList>
            <person name="Liao X."/>
            <person name="Shao Z."/>
        </authorList>
    </citation>
    <scope>NUCLEOTIDE SEQUENCE [LARGE SCALE GENOMIC DNA]</scope>
    <source>
        <strain evidence="1 2">PA15-N-34</strain>
    </source>
</reference>
<organism evidence="1 2">
    <name type="scientific">Alcanivorax sediminis</name>
    <dbReference type="NCBI Taxonomy" id="2663008"/>
    <lineage>
        <taxon>Bacteria</taxon>
        <taxon>Pseudomonadati</taxon>
        <taxon>Pseudomonadota</taxon>
        <taxon>Gammaproteobacteria</taxon>
        <taxon>Oceanospirillales</taxon>
        <taxon>Alcanivoracaceae</taxon>
        <taxon>Alcanivorax</taxon>
    </lineage>
</organism>